<dbReference type="GO" id="GO:0004517">
    <property type="term" value="F:nitric-oxide synthase activity"/>
    <property type="evidence" value="ECO:0007669"/>
    <property type="project" value="InterPro"/>
</dbReference>
<organism evidence="2 3">
    <name type="scientific">Microvirga aerophila</name>
    <dbReference type="NCBI Taxonomy" id="670291"/>
    <lineage>
        <taxon>Bacteria</taxon>
        <taxon>Pseudomonadati</taxon>
        <taxon>Pseudomonadota</taxon>
        <taxon>Alphaproteobacteria</taxon>
        <taxon>Hyphomicrobiales</taxon>
        <taxon>Methylobacteriaceae</taxon>
        <taxon>Microvirga</taxon>
    </lineage>
</organism>
<evidence type="ECO:0000313" key="3">
    <source>
        <dbReference type="Proteomes" id="UP000321085"/>
    </source>
</evidence>
<dbReference type="AlphaFoldDB" id="A0A512C3P2"/>
<gene>
    <name evidence="2" type="ORF">MAE02_63630</name>
</gene>
<accession>A0A512C3P2</accession>
<dbReference type="InterPro" id="IPR004030">
    <property type="entry name" value="NOS_N"/>
</dbReference>
<comment type="caution">
    <text evidence="2">The sequence shown here is derived from an EMBL/GenBank/DDBJ whole genome shotgun (WGS) entry which is preliminary data.</text>
</comment>
<dbReference type="PROSITE" id="PS60001">
    <property type="entry name" value="NOS"/>
    <property type="match status" value="1"/>
</dbReference>
<feature type="domain" description="Nitric oxide synthase (NOS)" evidence="1">
    <location>
        <begin position="14"/>
        <end position="21"/>
    </location>
</feature>
<proteinExistence type="predicted"/>
<protein>
    <recommendedName>
        <fullName evidence="1">Nitric oxide synthase (NOS) domain-containing protein</fullName>
    </recommendedName>
</protein>
<evidence type="ECO:0000259" key="1">
    <source>
        <dbReference type="PROSITE" id="PS60001"/>
    </source>
</evidence>
<evidence type="ECO:0000313" key="2">
    <source>
        <dbReference type="EMBL" id="GEO18667.1"/>
    </source>
</evidence>
<name>A0A512C3P2_9HYPH</name>
<dbReference type="Proteomes" id="UP000321085">
    <property type="component" value="Unassembled WGS sequence"/>
</dbReference>
<dbReference type="GO" id="GO:0006809">
    <property type="term" value="P:nitric oxide biosynthetic process"/>
    <property type="evidence" value="ECO:0007669"/>
    <property type="project" value="InterPro"/>
</dbReference>
<keyword evidence="3" id="KW-1185">Reference proteome</keyword>
<dbReference type="EMBL" id="BJYU01000225">
    <property type="protein sequence ID" value="GEO18667.1"/>
    <property type="molecule type" value="Genomic_DNA"/>
</dbReference>
<sequence>MGDNPFLDDCQGKRCVGRIYWADHSSGDEQGLSSVTGSPCDRSMAIQLPALTIASMLAGSTTPPRGMAPEHV</sequence>
<reference evidence="2 3" key="1">
    <citation type="submission" date="2019-07" db="EMBL/GenBank/DDBJ databases">
        <title>Whole genome shotgun sequence of Microvirga aerophila NBRC 106136.</title>
        <authorList>
            <person name="Hosoyama A."/>
            <person name="Uohara A."/>
            <person name="Ohji S."/>
            <person name="Ichikawa N."/>
        </authorList>
    </citation>
    <scope>NUCLEOTIDE SEQUENCE [LARGE SCALE GENOMIC DNA]</scope>
    <source>
        <strain evidence="2 3">NBRC 106136</strain>
    </source>
</reference>